<dbReference type="SUPFAM" id="SSF47413">
    <property type="entry name" value="lambda repressor-like DNA-binding domains"/>
    <property type="match status" value="1"/>
</dbReference>
<feature type="compositionally biased region" description="Low complexity" evidence="1">
    <location>
        <begin position="282"/>
        <end position="295"/>
    </location>
</feature>
<dbReference type="SMART" id="SM00530">
    <property type="entry name" value="HTH_XRE"/>
    <property type="match status" value="1"/>
</dbReference>
<evidence type="ECO:0000313" key="3">
    <source>
        <dbReference type="EMBL" id="MET8436891.1"/>
    </source>
</evidence>
<feature type="region of interest" description="Disordered" evidence="1">
    <location>
        <begin position="271"/>
        <end position="295"/>
    </location>
</feature>
<dbReference type="InterPro" id="IPR041413">
    <property type="entry name" value="MLTR_LBD"/>
</dbReference>
<dbReference type="InterPro" id="IPR010982">
    <property type="entry name" value="Lambda_DNA-bd_dom_sf"/>
</dbReference>
<accession>A0ABV2UHC5</accession>
<keyword evidence="4" id="KW-1185">Reference proteome</keyword>
<gene>
    <name evidence="3" type="ORF">ABZV61_29750</name>
</gene>
<protein>
    <submittedName>
        <fullName evidence="3">Helix-turn-helix transcriptional regulator</fullName>
    </submittedName>
</protein>
<evidence type="ECO:0000313" key="4">
    <source>
        <dbReference type="Proteomes" id="UP001550044"/>
    </source>
</evidence>
<sequence length="295" mass="32538">MATASKLGDYLRARREQVRPEDVGLPAGERRRVPGLRREEVALLAGISAEYYLRLEQGRDRHPSDQVLDSIAGALRLETDARVYMRTLARSPLTATRRSSRPERVSASVQSLIDGWPTTPALVHGRYMTTLAANPMAIALNPLFAPGINTLRAAFLEPEMREFYRDWDTMTAKAVAYLRSVSAAAVDDPELVRLIGELSLHSERFRTLWARQDVRQKTSGVTRLLHPQVGPLDLHYEKLALPGAPGQMLIAYHAEPGSPTGERLQMLAHLAAPPPPTRTDTDTAAAAEAVQAPDQ</sequence>
<feature type="region of interest" description="Disordered" evidence="1">
    <location>
        <begin position="1"/>
        <end position="27"/>
    </location>
</feature>
<organism evidence="3 4">
    <name type="scientific">Streptomyces sp. 900116325</name>
    <dbReference type="NCBI Taxonomy" id="3154295"/>
    <lineage>
        <taxon>Bacteria</taxon>
        <taxon>Bacillati</taxon>
        <taxon>Actinomycetota</taxon>
        <taxon>Actinomycetes</taxon>
        <taxon>Kitasatosporales</taxon>
        <taxon>Streptomycetaceae</taxon>
        <taxon>Streptomyces</taxon>
    </lineage>
</organism>
<dbReference type="Proteomes" id="UP001550044">
    <property type="component" value="Unassembled WGS sequence"/>
</dbReference>
<evidence type="ECO:0000256" key="1">
    <source>
        <dbReference type="SAM" id="MobiDB-lite"/>
    </source>
</evidence>
<dbReference type="CDD" id="cd00093">
    <property type="entry name" value="HTH_XRE"/>
    <property type="match status" value="1"/>
</dbReference>
<dbReference type="Pfam" id="PF13560">
    <property type="entry name" value="HTH_31"/>
    <property type="match status" value="1"/>
</dbReference>
<dbReference type="PROSITE" id="PS50943">
    <property type="entry name" value="HTH_CROC1"/>
    <property type="match status" value="1"/>
</dbReference>
<evidence type="ECO:0000259" key="2">
    <source>
        <dbReference type="PROSITE" id="PS50943"/>
    </source>
</evidence>
<dbReference type="PANTHER" id="PTHR35010:SF2">
    <property type="entry name" value="BLL4672 PROTEIN"/>
    <property type="match status" value="1"/>
</dbReference>
<dbReference type="Pfam" id="PF17765">
    <property type="entry name" value="MLTR_LBD"/>
    <property type="match status" value="1"/>
</dbReference>
<dbReference type="PANTHER" id="PTHR35010">
    <property type="entry name" value="BLL4672 PROTEIN-RELATED"/>
    <property type="match status" value="1"/>
</dbReference>
<dbReference type="Gene3D" id="1.10.260.40">
    <property type="entry name" value="lambda repressor-like DNA-binding domains"/>
    <property type="match status" value="1"/>
</dbReference>
<reference evidence="3 4" key="1">
    <citation type="submission" date="2024-06" db="EMBL/GenBank/DDBJ databases">
        <title>The Natural Products Discovery Center: Release of the First 8490 Sequenced Strains for Exploring Actinobacteria Biosynthetic Diversity.</title>
        <authorList>
            <person name="Kalkreuter E."/>
            <person name="Kautsar S.A."/>
            <person name="Yang D."/>
            <person name="Bader C.D."/>
            <person name="Teijaro C.N."/>
            <person name="Fluegel L."/>
            <person name="Davis C.M."/>
            <person name="Simpson J.R."/>
            <person name="Lauterbach L."/>
            <person name="Steele A.D."/>
            <person name="Gui C."/>
            <person name="Meng S."/>
            <person name="Li G."/>
            <person name="Viehrig K."/>
            <person name="Ye F."/>
            <person name="Su P."/>
            <person name="Kiefer A.F."/>
            <person name="Nichols A."/>
            <person name="Cepeda A.J."/>
            <person name="Yan W."/>
            <person name="Fan B."/>
            <person name="Jiang Y."/>
            <person name="Adhikari A."/>
            <person name="Zheng C.-J."/>
            <person name="Schuster L."/>
            <person name="Cowan T.M."/>
            <person name="Smanski M.J."/>
            <person name="Chevrette M.G."/>
            <person name="De Carvalho L.P.S."/>
            <person name="Shen B."/>
        </authorList>
    </citation>
    <scope>NUCLEOTIDE SEQUENCE [LARGE SCALE GENOMIC DNA]</scope>
    <source>
        <strain evidence="3 4">NPDC005137</strain>
    </source>
</reference>
<name>A0ABV2UHC5_9ACTN</name>
<dbReference type="EMBL" id="JBEXIP010000031">
    <property type="protein sequence ID" value="MET8436891.1"/>
    <property type="molecule type" value="Genomic_DNA"/>
</dbReference>
<comment type="caution">
    <text evidence="3">The sequence shown here is derived from an EMBL/GenBank/DDBJ whole genome shotgun (WGS) entry which is preliminary data.</text>
</comment>
<dbReference type="InterPro" id="IPR001387">
    <property type="entry name" value="Cro/C1-type_HTH"/>
</dbReference>
<dbReference type="RefSeq" id="WP_356711710.1">
    <property type="nucleotide sequence ID" value="NZ_JBEXIP010000031.1"/>
</dbReference>
<feature type="domain" description="HTH cro/C1-type" evidence="2">
    <location>
        <begin position="35"/>
        <end position="82"/>
    </location>
</feature>
<feature type="compositionally biased region" description="Basic and acidic residues" evidence="1">
    <location>
        <begin position="9"/>
        <end position="27"/>
    </location>
</feature>
<proteinExistence type="predicted"/>
<dbReference type="Gene3D" id="3.30.450.180">
    <property type="match status" value="1"/>
</dbReference>